<keyword evidence="11" id="KW-1185">Reference proteome</keyword>
<dbReference type="SFLD" id="SFLDG01123">
    <property type="entry name" value="methyltransferase_(Class_B)"/>
    <property type="match status" value="1"/>
</dbReference>
<name>A0ABP1FIX7_9FLAO</name>
<dbReference type="SUPFAM" id="SSF102114">
    <property type="entry name" value="Radical SAM enzymes"/>
    <property type="match status" value="1"/>
</dbReference>
<evidence type="ECO:0000313" key="11">
    <source>
        <dbReference type="Proteomes" id="UP001497602"/>
    </source>
</evidence>
<comment type="caution">
    <text evidence="10">The sequence shown here is derived from an EMBL/GenBank/DDBJ whole genome shotgun (WGS) entry which is preliminary data.</text>
</comment>
<comment type="cofactor">
    <cofactor evidence="1">
        <name>[4Fe-4S] cluster</name>
        <dbReference type="ChEBI" id="CHEBI:49883"/>
    </cofactor>
</comment>
<dbReference type="EMBL" id="CAXJRC010000045">
    <property type="protein sequence ID" value="CAL2108477.1"/>
    <property type="molecule type" value="Genomic_DNA"/>
</dbReference>
<gene>
    <name evidence="10" type="ORF">T190115A13A_80052</name>
</gene>
<dbReference type="InterPro" id="IPR023404">
    <property type="entry name" value="rSAM_horseshoe"/>
</dbReference>
<keyword evidence="3" id="KW-0808">Transferase</keyword>
<evidence type="ECO:0000313" key="10">
    <source>
        <dbReference type="EMBL" id="CAL2108477.1"/>
    </source>
</evidence>
<keyword evidence="4" id="KW-0949">S-adenosyl-L-methionine</keyword>
<protein>
    <submittedName>
        <fullName evidence="10">Anaerobic magnesium-protoporphyrin IX monomethyl ester cyclase</fullName>
        <ecNumber evidence="10">1.21.98.3</ecNumber>
    </submittedName>
</protein>
<evidence type="ECO:0000256" key="3">
    <source>
        <dbReference type="ARBA" id="ARBA00022679"/>
    </source>
</evidence>
<keyword evidence="2" id="KW-0489">Methyltransferase</keyword>
<keyword evidence="5" id="KW-0479">Metal-binding</keyword>
<dbReference type="Proteomes" id="UP001497602">
    <property type="component" value="Unassembled WGS sequence"/>
</dbReference>
<evidence type="ECO:0000256" key="1">
    <source>
        <dbReference type="ARBA" id="ARBA00001966"/>
    </source>
</evidence>
<evidence type="ECO:0000259" key="9">
    <source>
        <dbReference type="PROSITE" id="PS51918"/>
    </source>
</evidence>
<dbReference type="PROSITE" id="PS51332">
    <property type="entry name" value="B12_BINDING"/>
    <property type="match status" value="1"/>
</dbReference>
<dbReference type="InterPro" id="IPR034466">
    <property type="entry name" value="Methyltransferase_Class_B"/>
</dbReference>
<dbReference type="GO" id="GO:0016491">
    <property type="term" value="F:oxidoreductase activity"/>
    <property type="evidence" value="ECO:0007669"/>
    <property type="project" value="UniProtKB-KW"/>
</dbReference>
<dbReference type="CDD" id="cd01335">
    <property type="entry name" value="Radical_SAM"/>
    <property type="match status" value="1"/>
</dbReference>
<keyword evidence="6" id="KW-0408">Iron</keyword>
<dbReference type="Gene3D" id="3.40.50.280">
    <property type="entry name" value="Cobalamin-binding domain"/>
    <property type="match status" value="1"/>
</dbReference>
<dbReference type="SMART" id="SM00729">
    <property type="entry name" value="Elp3"/>
    <property type="match status" value="1"/>
</dbReference>
<organism evidence="10 11">
    <name type="scientific">Tenacibaculum vairaonense</name>
    <dbReference type="NCBI Taxonomy" id="3137860"/>
    <lineage>
        <taxon>Bacteria</taxon>
        <taxon>Pseudomonadati</taxon>
        <taxon>Bacteroidota</taxon>
        <taxon>Flavobacteriia</taxon>
        <taxon>Flavobacteriales</taxon>
        <taxon>Flavobacteriaceae</taxon>
        <taxon>Tenacibaculum</taxon>
    </lineage>
</organism>
<evidence type="ECO:0000256" key="7">
    <source>
        <dbReference type="ARBA" id="ARBA00023014"/>
    </source>
</evidence>
<dbReference type="Pfam" id="PF04055">
    <property type="entry name" value="Radical_SAM"/>
    <property type="match status" value="1"/>
</dbReference>
<keyword evidence="7" id="KW-0411">Iron-sulfur</keyword>
<dbReference type="RefSeq" id="WP_348740088.1">
    <property type="nucleotide sequence ID" value="NZ_CAXJRC010000045.1"/>
</dbReference>
<proteinExistence type="predicted"/>
<dbReference type="PANTHER" id="PTHR43409">
    <property type="entry name" value="ANAEROBIC MAGNESIUM-PROTOPORPHYRIN IX MONOMETHYL ESTER CYCLASE-RELATED"/>
    <property type="match status" value="1"/>
</dbReference>
<dbReference type="SFLD" id="SFLDG01082">
    <property type="entry name" value="B12-binding_domain_containing"/>
    <property type="match status" value="1"/>
</dbReference>
<keyword evidence="10" id="KW-0560">Oxidoreductase</keyword>
<dbReference type="Gene3D" id="3.80.30.20">
    <property type="entry name" value="tm_1862 like domain"/>
    <property type="match status" value="1"/>
</dbReference>
<dbReference type="EC" id="1.21.98.3" evidence="10"/>
<feature type="domain" description="Radical SAM core" evidence="9">
    <location>
        <begin position="200"/>
        <end position="421"/>
    </location>
</feature>
<dbReference type="InterPro" id="IPR058240">
    <property type="entry name" value="rSAM_sf"/>
</dbReference>
<evidence type="ECO:0000259" key="8">
    <source>
        <dbReference type="PROSITE" id="PS51332"/>
    </source>
</evidence>
<dbReference type="SFLD" id="SFLDS00029">
    <property type="entry name" value="Radical_SAM"/>
    <property type="match status" value="1"/>
</dbReference>
<evidence type="ECO:0000256" key="6">
    <source>
        <dbReference type="ARBA" id="ARBA00023004"/>
    </source>
</evidence>
<dbReference type="InterPro" id="IPR006638">
    <property type="entry name" value="Elp3/MiaA/NifB-like_rSAM"/>
</dbReference>
<dbReference type="InterPro" id="IPR007197">
    <property type="entry name" value="rSAM"/>
</dbReference>
<dbReference type="PANTHER" id="PTHR43409:SF7">
    <property type="entry name" value="BLL1977 PROTEIN"/>
    <property type="match status" value="1"/>
</dbReference>
<sequence length="488" mass="56451">MFKVAFSHSYFYPFDEKQWKNKTPFPPLGTIYAASLLRENGYDVSLFDTCLLKDISTIKSFLASKTPDVFVIYDDGFNYLTKMCLTNMREAAFDMIQLAKGKKCKVIVCSSDATDHFEKYLKAGADFVIKGEGEVTLKELVDNLKNKKDTSLIKGIVYKNTNEEITETPKRAVYKELDDFPMPAWDLIDIESYKNIWKEGGNEFTLNIATTRGCPFKCNWCAKPIYGNRYNSHSPEYIVKHIDYLQKSFGVKKFWMCDDIFGLKPGWVQKFNTLLKKQRLKIQYYIQSRADLLLQEDTIDALAESGLTEVWIGAESGSQKILDAMDKGTTIAQIKKATRLLKEKNVRIAFFIQFGYLTETKKDIDLTINMIEELLPDNIGVSVSYPLPGTKFYDKVKDDLKLKANWTDSDDLAMMFKGTFNSKFYKKLQRYVHKTFRKSQGIAFIKKMIKTPLSLKKHEWRLIFLLPYYITTSTIDKVQLNKLQNTHE</sequence>
<evidence type="ECO:0000256" key="2">
    <source>
        <dbReference type="ARBA" id="ARBA00022603"/>
    </source>
</evidence>
<evidence type="ECO:0000256" key="5">
    <source>
        <dbReference type="ARBA" id="ARBA00022723"/>
    </source>
</evidence>
<evidence type="ECO:0000256" key="4">
    <source>
        <dbReference type="ARBA" id="ARBA00022691"/>
    </source>
</evidence>
<dbReference type="PROSITE" id="PS51918">
    <property type="entry name" value="RADICAL_SAM"/>
    <property type="match status" value="1"/>
</dbReference>
<feature type="domain" description="B12-binding" evidence="8">
    <location>
        <begin position="13"/>
        <end position="151"/>
    </location>
</feature>
<dbReference type="InterPro" id="IPR051198">
    <property type="entry name" value="BchE-like"/>
</dbReference>
<accession>A0ABP1FIX7</accession>
<dbReference type="InterPro" id="IPR006158">
    <property type="entry name" value="Cobalamin-bd"/>
</dbReference>
<reference evidence="10 11" key="1">
    <citation type="submission" date="2024-05" db="EMBL/GenBank/DDBJ databases">
        <authorList>
            <person name="Duchaud E."/>
        </authorList>
    </citation>
    <scope>NUCLEOTIDE SEQUENCE [LARGE SCALE GENOMIC DNA]</scope>
    <source>
        <strain evidence="10">Ena-SAMPLE-TAB-13-05-2024-13:56:06:370-140305</strain>
    </source>
</reference>